<gene>
    <name evidence="4" type="ORF">LOD99_13030</name>
</gene>
<keyword evidence="3" id="KW-1133">Transmembrane helix</keyword>
<feature type="transmembrane region" description="Helical" evidence="3">
    <location>
        <begin position="238"/>
        <end position="257"/>
    </location>
</feature>
<keyword evidence="1" id="KW-0813">Transport</keyword>
<keyword evidence="1" id="KW-0571">Peptide transport</keyword>
<feature type="transmembrane region" description="Helical" evidence="3">
    <location>
        <begin position="205"/>
        <end position="226"/>
    </location>
</feature>
<proteinExistence type="predicted"/>
<feature type="transmembrane region" description="Helical" evidence="3">
    <location>
        <begin position="326"/>
        <end position="346"/>
    </location>
</feature>
<feature type="transmembrane region" description="Helical" evidence="3">
    <location>
        <begin position="535"/>
        <end position="559"/>
    </location>
</feature>
<name>A0AAV7JAN2_9METZ</name>
<feature type="transmembrane region" description="Helical" evidence="3">
    <location>
        <begin position="388"/>
        <end position="408"/>
    </location>
</feature>
<feature type="transmembrane region" description="Helical" evidence="3">
    <location>
        <begin position="500"/>
        <end position="523"/>
    </location>
</feature>
<dbReference type="AlphaFoldDB" id="A0AAV7JAN2"/>
<accession>A0AAV7JAN2</accession>
<comment type="caution">
    <text evidence="4">The sequence shown here is derived from an EMBL/GenBank/DDBJ whole genome shotgun (WGS) entry which is preliminary data.</text>
</comment>
<dbReference type="PANTHER" id="PTHR11654">
    <property type="entry name" value="OLIGOPEPTIDE TRANSPORTER-RELATED"/>
    <property type="match status" value="1"/>
</dbReference>
<reference evidence="4 5" key="1">
    <citation type="journal article" date="2023" name="BMC Biol.">
        <title>The compact genome of the sponge Oopsacas minuta (Hexactinellida) is lacking key metazoan core genes.</title>
        <authorList>
            <person name="Santini S."/>
            <person name="Schenkelaars Q."/>
            <person name="Jourda C."/>
            <person name="Duchesne M."/>
            <person name="Belahbib H."/>
            <person name="Rocher C."/>
            <person name="Selva M."/>
            <person name="Riesgo A."/>
            <person name="Vervoort M."/>
            <person name="Leys S.P."/>
            <person name="Kodjabachian L."/>
            <person name="Le Bivic A."/>
            <person name="Borchiellini C."/>
            <person name="Claverie J.M."/>
            <person name="Renard E."/>
        </authorList>
    </citation>
    <scope>NUCLEOTIDE SEQUENCE [LARGE SCALE GENOMIC DNA]</scope>
    <source>
        <strain evidence="4">SPO-2</strain>
    </source>
</reference>
<feature type="transmembrane region" description="Helical" evidence="3">
    <location>
        <begin position="168"/>
        <end position="193"/>
    </location>
</feature>
<sequence length="634" mass="73129">MSLSTSNLNHLRVSPNPLSENSNLISPTGPAEREGNVFRNLCFITGPMIPMLDRNRLYFFLFILVLQRIYYYNSSFLLSEVLSNCFKVFSNDGTYILSILLLSIPVLLSPIFGYLSDSPKYSRQRLLNASLFISLFSSILLLVCYVVLQISFTDFDYPFHNLPSIPHVIIQILSVISLVAFILGFALFLPLSCPYGLDILQENKIATLILYFSMFYIADNIGSLLAYFRYLHFPHNQLVYHSAASTFVILVTWLLFVGGRFLNILPVSPVINSAYSFKEGLGVLCQAIKRRILEGKTLGDVSILKYALRDHGGSYRLNAVRGTSSLIKINFALLLLLLVFGVYQTVQQMFPTQSDFFNWPELRNNKTKYYCHKERYVHFSNISFVDDLSVILFAPVFEYIFFNLTFGFEGNSNRLPWFVRCIRIGFLRRLAHQIRDYLSRYLFVECLLKRILYGIVLSLLGILVTLAVDVSRVKSNTEQVACSDQNRTITFSNISIFAQIPQYMCMGFLEVITIIGSLQFVYYQCSKHFGNSMKGFFFGLYYFYLGLGTLFPNVFYLILNKVCISYGCNYCMAYTSHCIEGELYLTWVPWVVAFFLCLFCNFIPLFIFAHSRQWRLEKNDVEFEGQYFHIIVNH</sequence>
<evidence type="ECO:0000256" key="3">
    <source>
        <dbReference type="SAM" id="Phobius"/>
    </source>
</evidence>
<dbReference type="EMBL" id="JAKMXF010000365">
    <property type="protein sequence ID" value="KAI6645767.1"/>
    <property type="molecule type" value="Genomic_DNA"/>
</dbReference>
<evidence type="ECO:0000256" key="1">
    <source>
        <dbReference type="ARBA" id="ARBA00022856"/>
    </source>
</evidence>
<feature type="region of interest" description="Disordered" evidence="2">
    <location>
        <begin position="1"/>
        <end position="30"/>
    </location>
</feature>
<dbReference type="GO" id="GO:0015833">
    <property type="term" value="P:peptide transport"/>
    <property type="evidence" value="ECO:0007669"/>
    <property type="project" value="UniProtKB-KW"/>
</dbReference>
<protein>
    <submittedName>
        <fullName evidence="4">Uncharacterized protein</fullName>
    </submittedName>
</protein>
<evidence type="ECO:0000313" key="4">
    <source>
        <dbReference type="EMBL" id="KAI6645767.1"/>
    </source>
</evidence>
<feature type="transmembrane region" description="Helical" evidence="3">
    <location>
        <begin position="587"/>
        <end position="609"/>
    </location>
</feature>
<feature type="transmembrane region" description="Helical" evidence="3">
    <location>
        <begin position="57"/>
        <end position="73"/>
    </location>
</feature>
<keyword evidence="5" id="KW-1185">Reference proteome</keyword>
<feature type="transmembrane region" description="Helical" evidence="3">
    <location>
        <begin position="127"/>
        <end position="148"/>
    </location>
</feature>
<evidence type="ECO:0000256" key="2">
    <source>
        <dbReference type="SAM" id="MobiDB-lite"/>
    </source>
</evidence>
<evidence type="ECO:0000313" key="5">
    <source>
        <dbReference type="Proteomes" id="UP001165289"/>
    </source>
</evidence>
<dbReference type="InterPro" id="IPR036259">
    <property type="entry name" value="MFS_trans_sf"/>
</dbReference>
<dbReference type="Proteomes" id="UP001165289">
    <property type="component" value="Unassembled WGS sequence"/>
</dbReference>
<feature type="transmembrane region" description="Helical" evidence="3">
    <location>
        <begin position="451"/>
        <end position="468"/>
    </location>
</feature>
<keyword evidence="3" id="KW-0472">Membrane</keyword>
<feature type="compositionally biased region" description="Polar residues" evidence="2">
    <location>
        <begin position="16"/>
        <end position="26"/>
    </location>
</feature>
<organism evidence="4 5">
    <name type="scientific">Oopsacas minuta</name>
    <dbReference type="NCBI Taxonomy" id="111878"/>
    <lineage>
        <taxon>Eukaryota</taxon>
        <taxon>Metazoa</taxon>
        <taxon>Porifera</taxon>
        <taxon>Hexactinellida</taxon>
        <taxon>Hexasterophora</taxon>
        <taxon>Lyssacinosida</taxon>
        <taxon>Leucopsacidae</taxon>
        <taxon>Oopsacas</taxon>
    </lineage>
</organism>
<feature type="transmembrane region" description="Helical" evidence="3">
    <location>
        <begin position="93"/>
        <end position="115"/>
    </location>
</feature>
<keyword evidence="3" id="KW-0812">Transmembrane</keyword>
<keyword evidence="1" id="KW-0653">Protein transport</keyword>
<dbReference type="Gene3D" id="1.20.1250.20">
    <property type="entry name" value="MFS general substrate transporter like domains"/>
    <property type="match status" value="1"/>
</dbReference>